<evidence type="ECO:0000256" key="2">
    <source>
        <dbReference type="ARBA" id="ARBA00022771"/>
    </source>
</evidence>
<feature type="region of interest" description="Disordered" evidence="6">
    <location>
        <begin position="328"/>
        <end position="398"/>
    </location>
</feature>
<feature type="zinc finger region" description="C3H1-type" evidence="5">
    <location>
        <begin position="17"/>
        <end position="45"/>
    </location>
</feature>
<dbReference type="GO" id="GO:0003677">
    <property type="term" value="F:DNA binding"/>
    <property type="evidence" value="ECO:0007669"/>
    <property type="project" value="UniProtKB-KW"/>
</dbReference>
<dbReference type="AlphaFoldDB" id="A0A8T2SFY4"/>
<feature type="compositionally biased region" description="Basic and acidic residues" evidence="6">
    <location>
        <begin position="348"/>
        <end position="363"/>
    </location>
</feature>
<feature type="zinc finger region" description="C3H1-type" evidence="5">
    <location>
        <begin position="284"/>
        <end position="312"/>
    </location>
</feature>
<dbReference type="PROSITE" id="PS50103">
    <property type="entry name" value="ZF_C3H1"/>
    <property type="match status" value="5"/>
</dbReference>
<evidence type="ECO:0000259" key="7">
    <source>
        <dbReference type="PROSITE" id="PS50103"/>
    </source>
</evidence>
<gene>
    <name evidence="8" type="ORF">KP509_20G050900</name>
</gene>
<feature type="domain" description="C3H1-type" evidence="7">
    <location>
        <begin position="66"/>
        <end position="94"/>
    </location>
</feature>
<feature type="compositionally biased region" description="Basic and acidic residues" evidence="6">
    <location>
        <begin position="328"/>
        <end position="337"/>
    </location>
</feature>
<dbReference type="PANTHER" id="PTHR12506">
    <property type="entry name" value="PROTEIN PHOSPHATASE RELATED"/>
    <property type="match status" value="1"/>
</dbReference>
<proteinExistence type="predicted"/>
<organism evidence="8 9">
    <name type="scientific">Ceratopteris richardii</name>
    <name type="common">Triangle waterfern</name>
    <dbReference type="NCBI Taxonomy" id="49495"/>
    <lineage>
        <taxon>Eukaryota</taxon>
        <taxon>Viridiplantae</taxon>
        <taxon>Streptophyta</taxon>
        <taxon>Embryophyta</taxon>
        <taxon>Tracheophyta</taxon>
        <taxon>Polypodiopsida</taxon>
        <taxon>Polypodiidae</taxon>
        <taxon>Polypodiales</taxon>
        <taxon>Pteridineae</taxon>
        <taxon>Pteridaceae</taxon>
        <taxon>Parkerioideae</taxon>
        <taxon>Ceratopteris</taxon>
    </lineage>
</organism>
<dbReference type="InterPro" id="IPR050974">
    <property type="entry name" value="Plant_ZF_CCCH"/>
</dbReference>
<feature type="domain" description="C3H1-type" evidence="7">
    <location>
        <begin position="113"/>
        <end position="141"/>
    </location>
</feature>
<comment type="caution">
    <text evidence="8">The sequence shown here is derived from an EMBL/GenBank/DDBJ whole genome shotgun (WGS) entry which is preliminary data.</text>
</comment>
<dbReference type="GO" id="GO:0008270">
    <property type="term" value="F:zinc ion binding"/>
    <property type="evidence" value="ECO:0007669"/>
    <property type="project" value="UniProtKB-KW"/>
</dbReference>
<dbReference type="PANTHER" id="PTHR12506:SF50">
    <property type="entry name" value="ZINC FINGER CCCH DOMAIN-CONTAINING PROTEIN 26"/>
    <property type="match status" value="1"/>
</dbReference>
<feature type="domain" description="C3H1-type" evidence="7">
    <location>
        <begin position="239"/>
        <end position="267"/>
    </location>
</feature>
<keyword evidence="1 5" id="KW-0479">Metal-binding</keyword>
<feature type="zinc finger region" description="C3H1-type" evidence="5">
    <location>
        <begin position="66"/>
        <end position="94"/>
    </location>
</feature>
<evidence type="ECO:0000256" key="3">
    <source>
        <dbReference type="ARBA" id="ARBA00022833"/>
    </source>
</evidence>
<accession>A0A8T2SFY4</accession>
<evidence type="ECO:0000313" key="9">
    <source>
        <dbReference type="Proteomes" id="UP000825935"/>
    </source>
</evidence>
<evidence type="ECO:0000256" key="4">
    <source>
        <dbReference type="ARBA" id="ARBA00023125"/>
    </source>
</evidence>
<dbReference type="Pfam" id="PF00642">
    <property type="entry name" value="zf-CCCH"/>
    <property type="match status" value="5"/>
</dbReference>
<sequence length="398" mass="43751">MSPPQRQLTMDSAPSYQQNQKDCVHFLRTGTCWHGPNCKFNHTIPVKDSKQAFLYPPQFNAEFPERMGQPDCQFYMKTGTCKYGAQCKYHHPHSQPGSARGPPLFNSVGLPLRPGEKECVFYLRTGLCKFGVACKFHHPDFSGVAVTCSPYPNSTPLPPAPISTWQPIYFPGSGFGGPSYGPMYTSPPQTVPFNSGWTTFQAVGTPLSSGDHRCFFYSPQSQVTPVTTSSDGPLSCSPRIEQEDCQYYLQTGHCKFGASCKYHHPKNMVTPVVPQLSPMGLPLRPGQPLCTFYLRNGICKFGSICRYDHPMRGISISSRSLSFKEAARTESKSKTSESELQLSADAEQEIKEDGVGEVTKDNGIKAQVDGVIQNTQVSSKGGSLDSDGQLKERATDVS</sequence>
<keyword evidence="9" id="KW-1185">Reference proteome</keyword>
<name>A0A8T2SFY4_CERRI</name>
<dbReference type="Gene3D" id="4.10.1000.10">
    <property type="entry name" value="Zinc finger, CCCH-type"/>
    <property type="match status" value="2"/>
</dbReference>
<evidence type="ECO:0000256" key="6">
    <source>
        <dbReference type="SAM" id="MobiDB-lite"/>
    </source>
</evidence>
<dbReference type="EMBL" id="CM035425">
    <property type="protein sequence ID" value="KAH7331789.1"/>
    <property type="molecule type" value="Genomic_DNA"/>
</dbReference>
<keyword evidence="3 5" id="KW-0862">Zinc</keyword>
<feature type="compositionally biased region" description="Basic and acidic residues" evidence="6">
    <location>
        <begin position="388"/>
        <end position="398"/>
    </location>
</feature>
<evidence type="ECO:0000313" key="8">
    <source>
        <dbReference type="EMBL" id="KAH7331789.1"/>
    </source>
</evidence>
<dbReference type="SMART" id="SM00356">
    <property type="entry name" value="ZnF_C3H1"/>
    <property type="match status" value="5"/>
</dbReference>
<reference evidence="8" key="1">
    <citation type="submission" date="2021-08" db="EMBL/GenBank/DDBJ databases">
        <title>WGS assembly of Ceratopteris richardii.</title>
        <authorList>
            <person name="Marchant D.B."/>
            <person name="Chen G."/>
            <person name="Jenkins J."/>
            <person name="Shu S."/>
            <person name="Leebens-Mack J."/>
            <person name="Grimwood J."/>
            <person name="Schmutz J."/>
            <person name="Soltis P."/>
            <person name="Soltis D."/>
            <person name="Chen Z.-H."/>
        </authorList>
    </citation>
    <scope>NUCLEOTIDE SEQUENCE</scope>
    <source>
        <strain evidence="8">Whitten #5841</strain>
        <tissue evidence="8">Leaf</tissue>
    </source>
</reference>
<dbReference type="InterPro" id="IPR036855">
    <property type="entry name" value="Znf_CCCH_sf"/>
</dbReference>
<feature type="zinc finger region" description="C3H1-type" evidence="5">
    <location>
        <begin position="239"/>
        <end position="267"/>
    </location>
</feature>
<feature type="domain" description="C3H1-type" evidence="7">
    <location>
        <begin position="284"/>
        <end position="312"/>
    </location>
</feature>
<dbReference type="GO" id="GO:0003729">
    <property type="term" value="F:mRNA binding"/>
    <property type="evidence" value="ECO:0007669"/>
    <property type="project" value="UniProtKB-ARBA"/>
</dbReference>
<feature type="compositionally biased region" description="Polar residues" evidence="6">
    <location>
        <begin position="372"/>
        <end position="381"/>
    </location>
</feature>
<dbReference type="InterPro" id="IPR000571">
    <property type="entry name" value="Znf_CCCH"/>
</dbReference>
<dbReference type="SUPFAM" id="SSF90229">
    <property type="entry name" value="CCCH zinc finger"/>
    <property type="match status" value="5"/>
</dbReference>
<dbReference type="OrthoDB" id="411372at2759"/>
<evidence type="ECO:0000256" key="1">
    <source>
        <dbReference type="ARBA" id="ARBA00022723"/>
    </source>
</evidence>
<evidence type="ECO:0000256" key="5">
    <source>
        <dbReference type="PROSITE-ProRule" id="PRU00723"/>
    </source>
</evidence>
<keyword evidence="4" id="KW-0238">DNA-binding</keyword>
<feature type="domain" description="C3H1-type" evidence="7">
    <location>
        <begin position="17"/>
        <end position="45"/>
    </location>
</feature>
<keyword evidence="2 5" id="KW-0863">Zinc-finger</keyword>
<dbReference type="Proteomes" id="UP000825935">
    <property type="component" value="Chromosome 20"/>
</dbReference>
<feature type="zinc finger region" description="C3H1-type" evidence="5">
    <location>
        <begin position="113"/>
        <end position="141"/>
    </location>
</feature>
<protein>
    <recommendedName>
        <fullName evidence="7">C3H1-type domain-containing protein</fullName>
    </recommendedName>
</protein>